<evidence type="ECO:0000256" key="14">
    <source>
        <dbReference type="ARBA" id="ARBA00023098"/>
    </source>
</evidence>
<keyword evidence="11 18" id="KW-0812">Transmembrane</keyword>
<evidence type="ECO:0000256" key="6">
    <source>
        <dbReference type="ARBA" id="ARBA00012487"/>
    </source>
</evidence>
<evidence type="ECO:0000256" key="8">
    <source>
        <dbReference type="ARBA" id="ARBA00022475"/>
    </source>
</evidence>
<evidence type="ECO:0000256" key="3">
    <source>
        <dbReference type="ARBA" id="ARBA00005119"/>
    </source>
</evidence>
<evidence type="ECO:0000256" key="13">
    <source>
        <dbReference type="ARBA" id="ARBA00022989"/>
    </source>
</evidence>
<feature type="transmembrane region" description="Helical" evidence="19">
    <location>
        <begin position="104"/>
        <end position="123"/>
    </location>
</feature>
<dbReference type="GO" id="GO:0005886">
    <property type="term" value="C:plasma membrane"/>
    <property type="evidence" value="ECO:0007669"/>
    <property type="project" value="UniProtKB-SubCell"/>
</dbReference>
<keyword evidence="15 19" id="KW-0472">Membrane</keyword>
<comment type="pathway">
    <text evidence="4">Lipid metabolism.</text>
</comment>
<evidence type="ECO:0000256" key="11">
    <source>
        <dbReference type="ARBA" id="ARBA00022692"/>
    </source>
</evidence>
<dbReference type="EMBL" id="JAMC01000006">
    <property type="protein sequence ID" value="KEJ88363.1"/>
    <property type="molecule type" value="Genomic_DNA"/>
</dbReference>
<gene>
    <name evidence="20" type="ORF">DSW25_14780</name>
</gene>
<organism evidence="20 21">
    <name type="scientific">Sulfitobacter donghicola DSW-25 = KCTC 12864 = JCM 14565</name>
    <dbReference type="NCBI Taxonomy" id="1300350"/>
    <lineage>
        <taxon>Bacteria</taxon>
        <taxon>Pseudomonadati</taxon>
        <taxon>Pseudomonadota</taxon>
        <taxon>Alphaproteobacteria</taxon>
        <taxon>Rhodobacterales</taxon>
        <taxon>Roseobacteraceae</taxon>
        <taxon>Sulfitobacter</taxon>
    </lineage>
</organism>
<dbReference type="InterPro" id="IPR000374">
    <property type="entry name" value="PC_trans"/>
</dbReference>
<keyword evidence="14" id="KW-0443">Lipid metabolism</keyword>
<feature type="transmembrane region" description="Helical" evidence="19">
    <location>
        <begin position="130"/>
        <end position="153"/>
    </location>
</feature>
<feature type="transmembrane region" description="Helical" evidence="19">
    <location>
        <begin position="242"/>
        <end position="262"/>
    </location>
</feature>
<dbReference type="OrthoDB" id="9799199at2"/>
<dbReference type="GO" id="GO:0016024">
    <property type="term" value="P:CDP-diacylglycerol biosynthetic process"/>
    <property type="evidence" value="ECO:0007669"/>
    <property type="project" value="UniProtKB-UniPathway"/>
</dbReference>
<feature type="transmembrane region" description="Helical" evidence="19">
    <location>
        <begin position="63"/>
        <end position="92"/>
    </location>
</feature>
<comment type="pathway">
    <text evidence="3 18">Phospholipid metabolism; CDP-diacylglycerol biosynthesis; CDP-diacylglycerol from sn-glycerol 3-phosphate: step 3/3.</text>
</comment>
<name>A0A073IDB6_9RHOB</name>
<keyword evidence="9" id="KW-0444">Lipid biosynthesis</keyword>
<evidence type="ECO:0000256" key="10">
    <source>
        <dbReference type="ARBA" id="ARBA00022679"/>
    </source>
</evidence>
<sequence length="263" mass="27544">MSSSEKWSDLATRVGSGLAMVFVGALCIWMGGLTFHLLVAVICGLMVWELVGMLRPNVASQQLLLGLLTGVVLLSSAYIPASIGMLVLAVPVLVGLGLVPQQRALYAVFAVLIILSGISLMLIRDTMGVGWMLWLAFVVVITDVVGYFAGRAFGGPKFWPAISPKKTWSGTAAGWVGAAIVGFAFSLNTGSGLSLVWISIAVSMASQMGDIIESALKRKMGIKDSSNLIPGHGGLMDRFDGMLGASVFLLLVVQVIGFPAGLG</sequence>
<keyword evidence="17" id="KW-1208">Phospholipid metabolism</keyword>
<dbReference type="PROSITE" id="PS01315">
    <property type="entry name" value="CDS"/>
    <property type="match status" value="1"/>
</dbReference>
<evidence type="ECO:0000256" key="19">
    <source>
        <dbReference type="SAM" id="Phobius"/>
    </source>
</evidence>
<evidence type="ECO:0000256" key="12">
    <source>
        <dbReference type="ARBA" id="ARBA00022695"/>
    </source>
</evidence>
<dbReference type="PANTHER" id="PTHR46382">
    <property type="entry name" value="PHOSPHATIDATE CYTIDYLYLTRANSFERASE"/>
    <property type="match status" value="1"/>
</dbReference>
<dbReference type="EC" id="2.7.7.41" evidence="6 18"/>
<evidence type="ECO:0000256" key="7">
    <source>
        <dbReference type="ARBA" id="ARBA00019373"/>
    </source>
</evidence>
<evidence type="ECO:0000256" key="15">
    <source>
        <dbReference type="ARBA" id="ARBA00023136"/>
    </source>
</evidence>
<keyword evidence="8" id="KW-1003">Cell membrane</keyword>
<evidence type="ECO:0000256" key="16">
    <source>
        <dbReference type="ARBA" id="ARBA00023209"/>
    </source>
</evidence>
<feature type="transmembrane region" description="Helical" evidence="19">
    <location>
        <begin position="20"/>
        <end position="51"/>
    </location>
</feature>
<evidence type="ECO:0000256" key="18">
    <source>
        <dbReference type="RuleBase" id="RU003938"/>
    </source>
</evidence>
<evidence type="ECO:0000256" key="5">
    <source>
        <dbReference type="ARBA" id="ARBA00010185"/>
    </source>
</evidence>
<keyword evidence="13 19" id="KW-1133">Transmembrane helix</keyword>
<protein>
    <recommendedName>
        <fullName evidence="7 18">Phosphatidate cytidylyltransferase</fullName>
        <ecNumber evidence="6 18">2.7.7.41</ecNumber>
    </recommendedName>
</protein>
<dbReference type="eggNOG" id="COG0575">
    <property type="taxonomic scope" value="Bacteria"/>
</dbReference>
<evidence type="ECO:0000256" key="1">
    <source>
        <dbReference type="ARBA" id="ARBA00001698"/>
    </source>
</evidence>
<dbReference type="RefSeq" id="WP_025060779.1">
    <property type="nucleotide sequence ID" value="NZ_JAMC01000006.1"/>
</dbReference>
<dbReference type="PANTHER" id="PTHR46382:SF1">
    <property type="entry name" value="PHOSPHATIDATE CYTIDYLYLTRANSFERASE"/>
    <property type="match status" value="1"/>
</dbReference>
<dbReference type="Proteomes" id="UP000027734">
    <property type="component" value="Unassembled WGS sequence"/>
</dbReference>
<keyword evidence="16" id="KW-0594">Phospholipid biosynthesis</keyword>
<keyword evidence="21" id="KW-1185">Reference proteome</keyword>
<comment type="catalytic activity">
    <reaction evidence="1 18">
        <text>a 1,2-diacyl-sn-glycero-3-phosphate + CTP + H(+) = a CDP-1,2-diacyl-sn-glycerol + diphosphate</text>
        <dbReference type="Rhea" id="RHEA:16229"/>
        <dbReference type="ChEBI" id="CHEBI:15378"/>
        <dbReference type="ChEBI" id="CHEBI:33019"/>
        <dbReference type="ChEBI" id="CHEBI:37563"/>
        <dbReference type="ChEBI" id="CHEBI:58332"/>
        <dbReference type="ChEBI" id="CHEBI:58608"/>
        <dbReference type="EC" id="2.7.7.41"/>
    </reaction>
</comment>
<comment type="similarity">
    <text evidence="5 18">Belongs to the CDS family.</text>
</comment>
<dbReference type="STRING" id="1300350.Z948_3522"/>
<evidence type="ECO:0000256" key="9">
    <source>
        <dbReference type="ARBA" id="ARBA00022516"/>
    </source>
</evidence>
<evidence type="ECO:0000256" key="4">
    <source>
        <dbReference type="ARBA" id="ARBA00005189"/>
    </source>
</evidence>
<dbReference type="Pfam" id="PF01148">
    <property type="entry name" value="CTP_transf_1"/>
    <property type="match status" value="1"/>
</dbReference>
<dbReference type="AlphaFoldDB" id="A0A073IDB6"/>
<dbReference type="GO" id="GO:0004605">
    <property type="term" value="F:phosphatidate cytidylyltransferase activity"/>
    <property type="evidence" value="ECO:0007669"/>
    <property type="project" value="UniProtKB-EC"/>
</dbReference>
<keyword evidence="12 18" id="KW-0548">Nucleotidyltransferase</keyword>
<accession>A0A073IDB6</accession>
<evidence type="ECO:0000313" key="21">
    <source>
        <dbReference type="Proteomes" id="UP000027734"/>
    </source>
</evidence>
<dbReference type="UniPathway" id="UPA00557">
    <property type="reaction ID" value="UER00614"/>
</dbReference>
<evidence type="ECO:0000256" key="2">
    <source>
        <dbReference type="ARBA" id="ARBA00004651"/>
    </source>
</evidence>
<evidence type="ECO:0000256" key="17">
    <source>
        <dbReference type="ARBA" id="ARBA00023264"/>
    </source>
</evidence>
<comment type="caution">
    <text evidence="20">The sequence shown here is derived from an EMBL/GenBank/DDBJ whole genome shotgun (WGS) entry which is preliminary data.</text>
</comment>
<feature type="transmembrane region" description="Helical" evidence="19">
    <location>
        <begin position="173"/>
        <end position="198"/>
    </location>
</feature>
<comment type="subcellular location">
    <subcellularLocation>
        <location evidence="2">Cell membrane</location>
        <topology evidence="2">Multi-pass membrane protein</topology>
    </subcellularLocation>
</comment>
<keyword evidence="10 18" id="KW-0808">Transferase</keyword>
<evidence type="ECO:0000313" key="20">
    <source>
        <dbReference type="EMBL" id="KEJ88363.1"/>
    </source>
</evidence>
<proteinExistence type="inferred from homology"/>
<reference evidence="20 21" key="1">
    <citation type="submission" date="2014-01" db="EMBL/GenBank/DDBJ databases">
        <title>Sulfitobacter donghicola JCM 14565 Genome Sequencing.</title>
        <authorList>
            <person name="Lai Q."/>
            <person name="Hong Z."/>
        </authorList>
    </citation>
    <scope>NUCLEOTIDE SEQUENCE [LARGE SCALE GENOMIC DNA]</scope>
    <source>
        <strain evidence="20 21">JCM 14565</strain>
    </source>
</reference>